<dbReference type="Pfam" id="PF13432">
    <property type="entry name" value="TPR_16"/>
    <property type="match status" value="1"/>
</dbReference>
<dbReference type="PANTHER" id="PTHR44809">
    <property type="match status" value="1"/>
</dbReference>
<dbReference type="OrthoDB" id="629822at2"/>
<name>A0A285MY00_9FLAO</name>
<dbReference type="Pfam" id="PF13181">
    <property type="entry name" value="TPR_8"/>
    <property type="match status" value="1"/>
</dbReference>
<gene>
    <name evidence="1" type="ORF">SAMN06265377_3959</name>
</gene>
<dbReference type="SMART" id="SM00028">
    <property type="entry name" value="TPR"/>
    <property type="match status" value="5"/>
</dbReference>
<dbReference type="InterPro" id="IPR011990">
    <property type="entry name" value="TPR-like_helical_dom_sf"/>
</dbReference>
<proteinExistence type="predicted"/>
<sequence length="287" mass="33084">MAGVVVYWKNRKKLCLSCIGILTLIYITFSNYYSNNGHSQNNDIIQKGILLIDQGNYVGAEKHLETSLETFPSDNELHINLGIVKNLLGKTKKAEHHYRTACRLEKSKSSSLCAYANFLALHKRYDEAERLLVRSIAISPKSKDPYLFLMEVYHREENWKQLSELARKVLTNNSSDLYAKKYLEISSNKTSILSIFEEEARTTPNAQNYLKLSKEYYYENLFAQSFHAVQQALKLEEQYTQAHYQMALIYEKLGNTKCAKASYRKATIPNTNLLLATNKQRELNPDS</sequence>
<accession>A0A285MY00</accession>
<evidence type="ECO:0000313" key="2">
    <source>
        <dbReference type="Proteomes" id="UP000219048"/>
    </source>
</evidence>
<keyword evidence="2" id="KW-1185">Reference proteome</keyword>
<dbReference type="Gene3D" id="1.25.40.10">
    <property type="entry name" value="Tetratricopeptide repeat domain"/>
    <property type="match status" value="2"/>
</dbReference>
<evidence type="ECO:0000313" key="1">
    <source>
        <dbReference type="EMBL" id="SNZ02100.1"/>
    </source>
</evidence>
<dbReference type="PANTHER" id="PTHR44809:SF1">
    <property type="entry name" value="PROTEIN O-MANNOSYL-TRANSFERASE TMTC1"/>
    <property type="match status" value="1"/>
</dbReference>
<organism evidence="1 2">
    <name type="scientific">Flagellimonas pacifica</name>
    <dbReference type="NCBI Taxonomy" id="1247520"/>
    <lineage>
        <taxon>Bacteria</taxon>
        <taxon>Pseudomonadati</taxon>
        <taxon>Bacteroidota</taxon>
        <taxon>Flavobacteriia</taxon>
        <taxon>Flavobacteriales</taxon>
        <taxon>Flavobacteriaceae</taxon>
        <taxon>Flagellimonas</taxon>
    </lineage>
</organism>
<dbReference type="Proteomes" id="UP000219048">
    <property type="component" value="Unassembled WGS sequence"/>
</dbReference>
<dbReference type="InterPro" id="IPR019734">
    <property type="entry name" value="TPR_rpt"/>
</dbReference>
<dbReference type="InterPro" id="IPR052943">
    <property type="entry name" value="TMTC_O-mannosyl-trnsfr"/>
</dbReference>
<protein>
    <submittedName>
        <fullName evidence="1">Tfp pilus assembly protein PilF</fullName>
    </submittedName>
</protein>
<dbReference type="AlphaFoldDB" id="A0A285MY00"/>
<dbReference type="EMBL" id="OBEH01000009">
    <property type="protein sequence ID" value="SNZ02100.1"/>
    <property type="molecule type" value="Genomic_DNA"/>
</dbReference>
<reference evidence="2" key="1">
    <citation type="submission" date="2017-09" db="EMBL/GenBank/DDBJ databases">
        <authorList>
            <person name="Varghese N."/>
            <person name="Submissions S."/>
        </authorList>
    </citation>
    <scope>NUCLEOTIDE SEQUENCE [LARGE SCALE GENOMIC DNA]</scope>
    <source>
        <strain evidence="2">DSM 25885</strain>
    </source>
</reference>
<dbReference type="SUPFAM" id="SSF48452">
    <property type="entry name" value="TPR-like"/>
    <property type="match status" value="1"/>
</dbReference>